<organism evidence="1 2">
    <name type="scientific">Proteus columbae</name>
    <dbReference type="NCBI Taxonomy" id="1987580"/>
    <lineage>
        <taxon>Bacteria</taxon>
        <taxon>Pseudomonadati</taxon>
        <taxon>Pseudomonadota</taxon>
        <taxon>Gammaproteobacteria</taxon>
        <taxon>Enterobacterales</taxon>
        <taxon>Morganellaceae</taxon>
        <taxon>Proteus</taxon>
    </lineage>
</organism>
<sequence>MKTIEEIRREWLNMLIEQHKTIANLNIALGRAKTDATLSQIRNKAIDSKSGNPRNMGSPLAREIEEKLGLEIGTLDHTPCKTDKSHRNNSFLEAYDSADDAIKSIIDFILHKDTSTPIPQWVDTDAKAHADSLELKSRKWFANNKSNKNKIKTRA</sequence>
<keyword evidence="2" id="KW-1185">Reference proteome</keyword>
<name>A0A6I7D5G5_9GAMM</name>
<dbReference type="AlphaFoldDB" id="A0A6I7D5G5"/>
<accession>A0A6I7D5G5</accession>
<reference evidence="1 2" key="1">
    <citation type="submission" date="2019-09" db="EMBL/GenBank/DDBJ databases">
        <title>Emergence of a chromosome-mediated tetracycline resistance gene in Proteus strain.</title>
        <authorList>
            <person name="He D."/>
            <person name="Wang L."/>
        </authorList>
    </citation>
    <scope>NUCLEOTIDE SEQUENCE [LARGE SCALE GENOMIC DNA]</scope>
    <source>
        <strain evidence="1 2">T60</strain>
    </source>
</reference>
<protein>
    <submittedName>
        <fullName evidence="1">Uncharacterized protein</fullName>
    </submittedName>
</protein>
<dbReference type="RefSeq" id="WP_099075719.1">
    <property type="nucleotide sequence ID" value="NZ_CAXOMZ010000012.1"/>
</dbReference>
<evidence type="ECO:0000313" key="1">
    <source>
        <dbReference type="EMBL" id="QHN11066.1"/>
    </source>
</evidence>
<dbReference type="Proteomes" id="UP000464700">
    <property type="component" value="Chromosome"/>
</dbReference>
<proteinExistence type="predicted"/>
<evidence type="ECO:0000313" key="2">
    <source>
        <dbReference type="Proteomes" id="UP000464700"/>
    </source>
</evidence>
<dbReference type="KEGG" id="pcol:F1325_11575"/>
<gene>
    <name evidence="1" type="ORF">F1325_11575</name>
</gene>
<dbReference type="EMBL" id="CP043925">
    <property type="protein sequence ID" value="QHN11066.1"/>
    <property type="molecule type" value="Genomic_DNA"/>
</dbReference>